<evidence type="ECO:0000256" key="4">
    <source>
        <dbReference type="ARBA" id="ARBA00022723"/>
    </source>
</evidence>
<dbReference type="Pfam" id="PF02578">
    <property type="entry name" value="Cu-oxidase_4"/>
    <property type="match status" value="1"/>
</dbReference>
<evidence type="ECO:0000313" key="10">
    <source>
        <dbReference type="EMBL" id="ADU64899.1"/>
    </source>
</evidence>
<keyword evidence="11" id="KW-1185">Reference proteome</keyword>
<evidence type="ECO:0000256" key="8">
    <source>
        <dbReference type="ARBA" id="ARBA00048968"/>
    </source>
</evidence>
<dbReference type="eggNOG" id="COG1496">
    <property type="taxonomic scope" value="Bacteria"/>
</dbReference>
<dbReference type="InterPro" id="IPR011324">
    <property type="entry name" value="Cytotoxic_necrot_fac-like_cat"/>
</dbReference>
<dbReference type="AlphaFoldDB" id="E6W5G8"/>
<dbReference type="GO" id="GO:0005507">
    <property type="term" value="F:copper ion binding"/>
    <property type="evidence" value="ECO:0007669"/>
    <property type="project" value="TreeGrafter"/>
</dbReference>
<comment type="catalytic activity">
    <reaction evidence="9">
        <text>S-methyl-5'-thioadenosine + phosphate = 5-(methylsulfanyl)-alpha-D-ribose 1-phosphate + adenine</text>
        <dbReference type="Rhea" id="RHEA:11852"/>
        <dbReference type="ChEBI" id="CHEBI:16708"/>
        <dbReference type="ChEBI" id="CHEBI:17509"/>
        <dbReference type="ChEBI" id="CHEBI:43474"/>
        <dbReference type="ChEBI" id="CHEBI:58533"/>
        <dbReference type="EC" id="2.4.2.28"/>
    </reaction>
    <physiologicalReaction direction="left-to-right" evidence="9">
        <dbReference type="Rhea" id="RHEA:11853"/>
    </physiologicalReaction>
</comment>
<evidence type="ECO:0000256" key="3">
    <source>
        <dbReference type="ARBA" id="ARBA00022679"/>
    </source>
</evidence>
<comment type="catalytic activity">
    <reaction evidence="8">
        <text>adenosine + phosphate = alpha-D-ribose 1-phosphate + adenine</text>
        <dbReference type="Rhea" id="RHEA:27642"/>
        <dbReference type="ChEBI" id="CHEBI:16335"/>
        <dbReference type="ChEBI" id="CHEBI:16708"/>
        <dbReference type="ChEBI" id="CHEBI:43474"/>
        <dbReference type="ChEBI" id="CHEBI:57720"/>
        <dbReference type="EC" id="2.4.2.1"/>
    </reaction>
    <physiologicalReaction direction="left-to-right" evidence="8">
        <dbReference type="Rhea" id="RHEA:27643"/>
    </physiologicalReaction>
</comment>
<dbReference type="PANTHER" id="PTHR30616">
    <property type="entry name" value="UNCHARACTERIZED PROTEIN YFIH"/>
    <property type="match status" value="1"/>
</dbReference>
<dbReference type="CDD" id="cd16833">
    <property type="entry name" value="YfiH"/>
    <property type="match status" value="1"/>
</dbReference>
<organism evidence="10 11">
    <name type="scientific">Desulfurispirillum indicum (strain ATCC BAA-1389 / DSM 22839 / S5)</name>
    <dbReference type="NCBI Taxonomy" id="653733"/>
    <lineage>
        <taxon>Bacteria</taxon>
        <taxon>Pseudomonadati</taxon>
        <taxon>Chrysiogenota</taxon>
        <taxon>Chrysiogenia</taxon>
        <taxon>Chrysiogenales</taxon>
        <taxon>Chrysiogenaceae</taxon>
        <taxon>Desulfurispirillum</taxon>
    </lineage>
</organism>
<dbReference type="InterPro" id="IPR038371">
    <property type="entry name" value="Cu_polyphenol_OxRdtase_sf"/>
</dbReference>
<dbReference type="GO" id="GO:0017061">
    <property type="term" value="F:S-methyl-5-thioadenosine phosphorylase activity"/>
    <property type="evidence" value="ECO:0007669"/>
    <property type="project" value="UniProtKB-EC"/>
</dbReference>
<proteinExistence type="inferred from homology"/>
<dbReference type="GO" id="GO:0016787">
    <property type="term" value="F:hydrolase activity"/>
    <property type="evidence" value="ECO:0007669"/>
    <property type="project" value="UniProtKB-KW"/>
</dbReference>
<keyword evidence="6" id="KW-0862">Zinc</keyword>
<comment type="catalytic activity">
    <reaction evidence="1">
        <text>inosine + phosphate = alpha-D-ribose 1-phosphate + hypoxanthine</text>
        <dbReference type="Rhea" id="RHEA:27646"/>
        <dbReference type="ChEBI" id="CHEBI:17368"/>
        <dbReference type="ChEBI" id="CHEBI:17596"/>
        <dbReference type="ChEBI" id="CHEBI:43474"/>
        <dbReference type="ChEBI" id="CHEBI:57720"/>
        <dbReference type="EC" id="2.4.2.1"/>
    </reaction>
    <physiologicalReaction direction="left-to-right" evidence="1">
        <dbReference type="Rhea" id="RHEA:27647"/>
    </physiologicalReaction>
</comment>
<evidence type="ECO:0000313" key="11">
    <source>
        <dbReference type="Proteomes" id="UP000002572"/>
    </source>
</evidence>
<dbReference type="InParanoid" id="E6W5G8"/>
<dbReference type="FunCoup" id="E6W5G8">
    <property type="interactions" value="390"/>
</dbReference>
<dbReference type="PANTHER" id="PTHR30616:SF2">
    <property type="entry name" value="PURINE NUCLEOSIDE PHOSPHORYLASE LACC1"/>
    <property type="match status" value="1"/>
</dbReference>
<dbReference type="KEGG" id="din:Selin_0141"/>
<dbReference type="RefSeq" id="WP_013504788.1">
    <property type="nucleotide sequence ID" value="NC_014836.1"/>
</dbReference>
<evidence type="ECO:0008006" key="12">
    <source>
        <dbReference type="Google" id="ProtNLM"/>
    </source>
</evidence>
<keyword evidence="5" id="KW-0378">Hydrolase</keyword>
<dbReference type="Gene3D" id="3.60.140.10">
    <property type="entry name" value="CNF1/YfiH-like putative cysteine hydrolases"/>
    <property type="match status" value="1"/>
</dbReference>
<evidence type="ECO:0000256" key="5">
    <source>
        <dbReference type="ARBA" id="ARBA00022801"/>
    </source>
</evidence>
<gene>
    <name evidence="10" type="ordered locus">Selin_0141</name>
</gene>
<evidence type="ECO:0000256" key="2">
    <source>
        <dbReference type="ARBA" id="ARBA00007353"/>
    </source>
</evidence>
<dbReference type="STRING" id="653733.Selin_0141"/>
<evidence type="ECO:0000256" key="6">
    <source>
        <dbReference type="ARBA" id="ARBA00022833"/>
    </source>
</evidence>
<comment type="catalytic activity">
    <reaction evidence="7">
        <text>adenosine + H2O + H(+) = inosine + NH4(+)</text>
        <dbReference type="Rhea" id="RHEA:24408"/>
        <dbReference type="ChEBI" id="CHEBI:15377"/>
        <dbReference type="ChEBI" id="CHEBI:15378"/>
        <dbReference type="ChEBI" id="CHEBI:16335"/>
        <dbReference type="ChEBI" id="CHEBI:17596"/>
        <dbReference type="ChEBI" id="CHEBI:28938"/>
        <dbReference type="EC" id="3.5.4.4"/>
    </reaction>
    <physiologicalReaction direction="left-to-right" evidence="7">
        <dbReference type="Rhea" id="RHEA:24409"/>
    </physiologicalReaction>
</comment>
<dbReference type="SUPFAM" id="SSF64438">
    <property type="entry name" value="CNF1/YfiH-like putative cysteine hydrolases"/>
    <property type="match status" value="1"/>
</dbReference>
<accession>E6W5G8</accession>
<dbReference type="InterPro" id="IPR003730">
    <property type="entry name" value="Cu_polyphenol_OxRdtase"/>
</dbReference>
<dbReference type="Proteomes" id="UP000002572">
    <property type="component" value="Chromosome"/>
</dbReference>
<evidence type="ECO:0000256" key="9">
    <source>
        <dbReference type="ARBA" id="ARBA00049893"/>
    </source>
</evidence>
<keyword evidence="3" id="KW-0808">Transferase</keyword>
<name>E6W5G8_DESIS</name>
<dbReference type="OrthoDB" id="4279at2"/>
<dbReference type="HOGENOM" id="CLU_065784_1_1_0"/>
<sequence length="258" mass="27456">MYLRSSHSPVEILFSSLASSDISHGFTTARNGFSSGAYGRGNLSWRVGDDPSAVQRNWDGLLGSLGIAAISLPLQVHGIHSAYVGAPLEGEVIEADALWTDQPGVAIGVLTADCMPILLELRDQSDQLIAVAAVHAGWKGALGNILAACFGEVSRQWPQVYAPACKAFLGPSICGNCYEVGQDLAEKFSASGYGGAVQWQNGNSLLDLWKVAVLQLSSLGFLSGNIDIAAECTKCCAGYFSYRRCSDTGRELAFIWMK</sequence>
<reference evidence="10 11" key="1">
    <citation type="submission" date="2010-12" db="EMBL/GenBank/DDBJ databases">
        <title>Complete sequence of Desulfurispirillum indicum S5.</title>
        <authorList>
            <consortium name="US DOE Joint Genome Institute"/>
            <person name="Lucas S."/>
            <person name="Copeland A."/>
            <person name="Lapidus A."/>
            <person name="Cheng J.-F."/>
            <person name="Goodwin L."/>
            <person name="Pitluck S."/>
            <person name="Chertkov O."/>
            <person name="Held B."/>
            <person name="Detter J.C."/>
            <person name="Han C."/>
            <person name="Tapia R."/>
            <person name="Land M."/>
            <person name="Hauser L."/>
            <person name="Kyrpides N."/>
            <person name="Ivanova N."/>
            <person name="Mikhailova N."/>
            <person name="Haggblom M."/>
            <person name="Rauschenbach I."/>
            <person name="Bini E."/>
            <person name="Woyke T."/>
        </authorList>
    </citation>
    <scope>NUCLEOTIDE SEQUENCE [LARGE SCALE GENOMIC DNA]</scope>
    <source>
        <strain evidence="11">ATCC BAA-1389 / DSM 22839 / S5</strain>
    </source>
</reference>
<keyword evidence="4" id="KW-0479">Metal-binding</keyword>
<evidence type="ECO:0000256" key="1">
    <source>
        <dbReference type="ARBA" id="ARBA00000553"/>
    </source>
</evidence>
<protein>
    <recommendedName>
        <fullName evidence="12">Purine nucleoside phosphorylase</fullName>
    </recommendedName>
</protein>
<comment type="similarity">
    <text evidence="2">Belongs to the purine nucleoside phosphorylase YfiH/LACC1 family.</text>
</comment>
<dbReference type="EMBL" id="CP002432">
    <property type="protein sequence ID" value="ADU64899.1"/>
    <property type="molecule type" value="Genomic_DNA"/>
</dbReference>
<evidence type="ECO:0000256" key="7">
    <source>
        <dbReference type="ARBA" id="ARBA00047989"/>
    </source>
</evidence>